<feature type="chain" id="PRO_5012728003" description="BACON domain-containing protein" evidence="1">
    <location>
        <begin position="24"/>
        <end position="517"/>
    </location>
</feature>
<evidence type="ECO:0000313" key="2">
    <source>
        <dbReference type="EMBL" id="OKY93255.1"/>
    </source>
</evidence>
<accession>A0A1Q6F316</accession>
<dbReference type="InterPro" id="IPR035986">
    <property type="entry name" value="PKD_dom_sf"/>
</dbReference>
<dbReference type="Proteomes" id="UP000187417">
    <property type="component" value="Unassembled WGS sequence"/>
</dbReference>
<gene>
    <name evidence="2" type="ORF">BHV66_09765</name>
</gene>
<evidence type="ECO:0000313" key="3">
    <source>
        <dbReference type="Proteomes" id="UP000187417"/>
    </source>
</evidence>
<dbReference type="InterPro" id="IPR013783">
    <property type="entry name" value="Ig-like_fold"/>
</dbReference>
<dbReference type="PROSITE" id="PS51257">
    <property type="entry name" value="PROKAR_LIPOPROTEIN"/>
    <property type="match status" value="1"/>
</dbReference>
<name>A0A1Q6F316_9BACT</name>
<dbReference type="Gene3D" id="2.60.40.10">
    <property type="entry name" value="Immunoglobulins"/>
    <property type="match status" value="2"/>
</dbReference>
<organism evidence="2 3">
    <name type="scientific">Alistipes putredinis</name>
    <dbReference type="NCBI Taxonomy" id="28117"/>
    <lineage>
        <taxon>Bacteria</taxon>
        <taxon>Pseudomonadati</taxon>
        <taxon>Bacteroidota</taxon>
        <taxon>Bacteroidia</taxon>
        <taxon>Bacteroidales</taxon>
        <taxon>Rikenellaceae</taxon>
        <taxon>Alistipes</taxon>
    </lineage>
</organism>
<comment type="caution">
    <text evidence="2">The sequence shown here is derived from an EMBL/GenBank/DDBJ whole genome shotgun (WGS) entry which is preliminary data.</text>
</comment>
<keyword evidence="1" id="KW-0732">Signal</keyword>
<evidence type="ECO:0000256" key="1">
    <source>
        <dbReference type="SAM" id="SignalP"/>
    </source>
</evidence>
<dbReference type="RefSeq" id="WP_130064766.1">
    <property type="nucleotide sequence ID" value="NZ_DBFCFI010000114.1"/>
</dbReference>
<dbReference type="AlphaFoldDB" id="A0A1Q6F316"/>
<proteinExistence type="predicted"/>
<dbReference type="EMBL" id="MNQH01000041">
    <property type="protein sequence ID" value="OKY93255.1"/>
    <property type="molecule type" value="Genomic_DNA"/>
</dbReference>
<evidence type="ECO:0008006" key="4">
    <source>
        <dbReference type="Google" id="ProtNLM"/>
    </source>
</evidence>
<protein>
    <recommendedName>
        <fullName evidence="4">BACON domain-containing protein</fullName>
    </recommendedName>
</protein>
<dbReference type="STRING" id="28117.BHV66_09765"/>
<feature type="signal peptide" evidence="1">
    <location>
        <begin position="1"/>
        <end position="23"/>
    </location>
</feature>
<reference evidence="2 3" key="1">
    <citation type="journal article" date="2016" name="Nat. Biotechnol.">
        <title>Measurement of bacterial replication rates in microbial communities.</title>
        <authorList>
            <person name="Brown C.T."/>
            <person name="Olm M.R."/>
            <person name="Thomas B.C."/>
            <person name="Banfield J.F."/>
        </authorList>
    </citation>
    <scope>NUCLEOTIDE SEQUENCE [LARGE SCALE GENOMIC DNA]</scope>
    <source>
        <strain evidence="2">CAG:67_53_122</strain>
    </source>
</reference>
<dbReference type="SUPFAM" id="SSF49299">
    <property type="entry name" value="PKD domain"/>
    <property type="match status" value="1"/>
</dbReference>
<sequence>MKKFTFRSLLAIAAAGVLFTACKDENDDGNTSKTTYEFSVKAEDNPISAPADGKTYTILVTSTKTAQAGTSAVAYEVVSSPEWAPAELEQTALVITVAKNSSTEAREPGKVVLKQDESDKTLEITINQAGFSNSMSFDATYSTDRCKVLVIEPTITGFDQNPVYKWTVKGPNDAEAAEAGTDKTLSFIQLETGDYTISLTISDDSGITETKSATVTVTTEATAYSYYISEVLEYNPAITNGKGLAFSTIDTPSTVLASVNTKLVDKPFDKNDLGVNLGSFGGSIVFRFDHTVMNVNGLRDFRIGSYATKGAYPAQGVVYVSSDANGNGKADDEWYELAGSEYGKTGERRNLKMVYTRPDNVTPSDGMVEWVSYAINESETGTYCYAKAPWGTFSVWPAWLMESAEGTALTYTGCTMLPPLAKAPEDLTNGWPTQASRWYDYGYVCNSDPTDETGSSFDIGWARDKEGNKVNLPGIDFVKIQNATLQDLGYGYGPACVLFNCAIDLHLAGKEIETIAQ</sequence>